<gene>
    <name evidence="1" type="ORF">CAFE_18830</name>
</gene>
<keyword evidence="2" id="KW-1185">Reference proteome</keyword>
<dbReference type="AlphaFoldDB" id="A0A6N8I008"/>
<evidence type="ECO:0000313" key="2">
    <source>
        <dbReference type="Proteomes" id="UP000469440"/>
    </source>
</evidence>
<protein>
    <submittedName>
        <fullName evidence="1">Uncharacterized protein</fullName>
    </submittedName>
</protein>
<name>A0A6N8I008_9FIRM</name>
<comment type="caution">
    <text evidence="1">The sequence shown here is derived from an EMBL/GenBank/DDBJ whole genome shotgun (WGS) entry which is preliminary data.</text>
</comment>
<evidence type="ECO:0000313" key="1">
    <source>
        <dbReference type="EMBL" id="MVB11175.1"/>
    </source>
</evidence>
<reference evidence="1 2" key="1">
    <citation type="submission" date="2019-09" db="EMBL/GenBank/DDBJ databases">
        <title>Genome sequence of Clostridium sp. EA1.</title>
        <authorList>
            <person name="Poehlein A."/>
            <person name="Bengelsdorf F.R."/>
            <person name="Daniel R."/>
        </authorList>
    </citation>
    <scope>NUCLEOTIDE SEQUENCE [LARGE SCALE GENOMIC DNA]</scope>
    <source>
        <strain evidence="1 2">EA1</strain>
    </source>
</reference>
<proteinExistence type="predicted"/>
<dbReference type="EMBL" id="VWXL01000052">
    <property type="protein sequence ID" value="MVB11175.1"/>
    <property type="molecule type" value="Genomic_DNA"/>
</dbReference>
<sequence>MVVKALKSYLDKVAKAVVPAGALLDMDEGRAKELNSAPGAPYVEAFSGEAKSTAAKKR</sequence>
<accession>A0A6N8I008</accession>
<dbReference type="RefSeq" id="WP_156990498.1">
    <property type="nucleotide sequence ID" value="NZ_VWXL01000052.1"/>
</dbReference>
<organism evidence="1 2">
    <name type="scientific">Caproicibacter fermentans</name>
    <dbReference type="NCBI Taxonomy" id="2576756"/>
    <lineage>
        <taxon>Bacteria</taxon>
        <taxon>Bacillati</taxon>
        <taxon>Bacillota</taxon>
        <taxon>Clostridia</taxon>
        <taxon>Eubacteriales</taxon>
        <taxon>Acutalibacteraceae</taxon>
        <taxon>Caproicibacter</taxon>
    </lineage>
</organism>
<dbReference type="Proteomes" id="UP000469440">
    <property type="component" value="Unassembled WGS sequence"/>
</dbReference>